<name>A0A1G2F637_9BACT</name>
<organism evidence="1 2">
    <name type="scientific">Candidatus Portnoybacteria bacterium RBG_13_41_18</name>
    <dbReference type="NCBI Taxonomy" id="1801991"/>
    <lineage>
        <taxon>Bacteria</taxon>
        <taxon>Candidatus Portnoyibacteriota</taxon>
    </lineage>
</organism>
<gene>
    <name evidence="1" type="ORF">A2174_01365</name>
</gene>
<dbReference type="AlphaFoldDB" id="A0A1G2F637"/>
<accession>A0A1G2F637</accession>
<comment type="caution">
    <text evidence="1">The sequence shown here is derived from an EMBL/GenBank/DDBJ whole genome shotgun (WGS) entry which is preliminary data.</text>
</comment>
<dbReference type="EMBL" id="MHMV01000045">
    <property type="protein sequence ID" value="OGZ33453.1"/>
    <property type="molecule type" value="Genomic_DNA"/>
</dbReference>
<proteinExistence type="predicted"/>
<evidence type="ECO:0000313" key="1">
    <source>
        <dbReference type="EMBL" id="OGZ33453.1"/>
    </source>
</evidence>
<evidence type="ECO:0000313" key="2">
    <source>
        <dbReference type="Proteomes" id="UP000177725"/>
    </source>
</evidence>
<protein>
    <submittedName>
        <fullName evidence="1">Uncharacterized protein</fullName>
    </submittedName>
</protein>
<dbReference type="Proteomes" id="UP000177725">
    <property type="component" value="Unassembled WGS sequence"/>
</dbReference>
<sequence length="101" mass="12125">MRLIFQNFKNNPRNLMQRAGYHFERQDPQTREESYGRRLSGGADYPKFHIYVRRQGDELILNLHLDQKKPSYGDYTMHSGEYEDSKILQKEAENIKKIFNN</sequence>
<reference evidence="1 2" key="1">
    <citation type="journal article" date="2016" name="Nat. Commun.">
        <title>Thousands of microbial genomes shed light on interconnected biogeochemical processes in an aquifer system.</title>
        <authorList>
            <person name="Anantharaman K."/>
            <person name="Brown C.T."/>
            <person name="Hug L.A."/>
            <person name="Sharon I."/>
            <person name="Castelle C.J."/>
            <person name="Probst A.J."/>
            <person name="Thomas B.C."/>
            <person name="Singh A."/>
            <person name="Wilkins M.J."/>
            <person name="Karaoz U."/>
            <person name="Brodie E.L."/>
            <person name="Williams K.H."/>
            <person name="Hubbard S.S."/>
            <person name="Banfield J.F."/>
        </authorList>
    </citation>
    <scope>NUCLEOTIDE SEQUENCE [LARGE SCALE GENOMIC DNA]</scope>
</reference>